<dbReference type="Pfam" id="PF04908">
    <property type="entry name" value="SH3BGR"/>
    <property type="match status" value="1"/>
</dbReference>
<evidence type="ECO:0000256" key="1">
    <source>
        <dbReference type="ARBA" id="ARBA00007764"/>
    </source>
</evidence>
<evidence type="ECO:0008006" key="4">
    <source>
        <dbReference type="Google" id="ProtNLM"/>
    </source>
</evidence>
<keyword evidence="3" id="KW-1185">Reference proteome</keyword>
<protein>
    <recommendedName>
        <fullName evidence="4">SH3 domain-binding glutamic acid-rich-like protein 3</fullName>
    </recommendedName>
</protein>
<reference evidence="2 3" key="1">
    <citation type="submission" date="2024-04" db="EMBL/GenBank/DDBJ databases">
        <authorList>
            <person name="Waldvogel A.-M."/>
            <person name="Schoenle A."/>
        </authorList>
    </citation>
    <scope>NUCLEOTIDE SEQUENCE [LARGE SCALE GENOMIC DNA]</scope>
</reference>
<evidence type="ECO:0000313" key="3">
    <source>
        <dbReference type="Proteomes" id="UP001497482"/>
    </source>
</evidence>
<proteinExistence type="inferred from homology"/>
<organism evidence="2 3">
    <name type="scientific">Knipowitschia caucasica</name>
    <name type="common">Caucasian dwarf goby</name>
    <name type="synonym">Pomatoschistus caucasicus</name>
    <dbReference type="NCBI Taxonomy" id="637954"/>
    <lineage>
        <taxon>Eukaryota</taxon>
        <taxon>Metazoa</taxon>
        <taxon>Chordata</taxon>
        <taxon>Craniata</taxon>
        <taxon>Vertebrata</taxon>
        <taxon>Euteleostomi</taxon>
        <taxon>Actinopterygii</taxon>
        <taxon>Neopterygii</taxon>
        <taxon>Teleostei</taxon>
        <taxon>Neoteleostei</taxon>
        <taxon>Acanthomorphata</taxon>
        <taxon>Gobiaria</taxon>
        <taxon>Gobiiformes</taxon>
        <taxon>Gobioidei</taxon>
        <taxon>Gobiidae</taxon>
        <taxon>Gobiinae</taxon>
        <taxon>Knipowitschia</taxon>
    </lineage>
</organism>
<dbReference type="PANTHER" id="PTHR12232:SF15">
    <property type="entry name" value="SH3 DOMAIN-BINDING GLUTAMIC ACID-RICH PROTEIN HOMOLOG"/>
    <property type="match status" value="1"/>
</dbReference>
<dbReference type="InterPro" id="IPR051033">
    <property type="entry name" value="SH3BGR"/>
</dbReference>
<comment type="similarity">
    <text evidence="1">Belongs to the SH3BGR family.</text>
</comment>
<dbReference type="PIRSF" id="PIRSF008142">
    <property type="entry name" value="SH3-bind_E-rich_L"/>
    <property type="match status" value="1"/>
</dbReference>
<dbReference type="InterPro" id="IPR036249">
    <property type="entry name" value="Thioredoxin-like_sf"/>
</dbReference>
<dbReference type="AlphaFoldDB" id="A0AAV2KB66"/>
<gene>
    <name evidence="2" type="ORF">KC01_LOCUS16422</name>
</gene>
<sequence>MALSVFYSSVSGNTEMKKQQQRIFDVLQSKKIDFEAVDISQESENKDLMRRIAGDPTALPPQICKGDSYCGNFTAFESAIEAEALEEFLKL</sequence>
<dbReference type="Proteomes" id="UP001497482">
    <property type="component" value="Chromosome 17"/>
</dbReference>
<dbReference type="SUPFAM" id="SSF52833">
    <property type="entry name" value="Thioredoxin-like"/>
    <property type="match status" value="1"/>
</dbReference>
<accession>A0AAV2KB66</accession>
<dbReference type="EMBL" id="OZ035839">
    <property type="protein sequence ID" value="CAL1586341.1"/>
    <property type="molecule type" value="Genomic_DNA"/>
</dbReference>
<evidence type="ECO:0000313" key="2">
    <source>
        <dbReference type="EMBL" id="CAL1586341.1"/>
    </source>
</evidence>
<dbReference type="GO" id="GO:0005737">
    <property type="term" value="C:cytoplasm"/>
    <property type="evidence" value="ECO:0007669"/>
    <property type="project" value="TreeGrafter"/>
</dbReference>
<dbReference type="Gene3D" id="3.40.30.10">
    <property type="entry name" value="Glutaredoxin"/>
    <property type="match status" value="1"/>
</dbReference>
<dbReference type="InterPro" id="IPR006993">
    <property type="entry name" value="Glut_rich_SH3-bd"/>
</dbReference>
<dbReference type="PANTHER" id="PTHR12232">
    <property type="entry name" value="SH3 DOMAIN-BINDING GLUTAMIC ACID-RICH-LIKE PROTEIN"/>
    <property type="match status" value="1"/>
</dbReference>
<name>A0AAV2KB66_KNICA</name>